<dbReference type="CDD" id="cd07043">
    <property type="entry name" value="STAS_anti-anti-sigma_factors"/>
    <property type="match status" value="1"/>
</dbReference>
<dbReference type="Pfam" id="PF13466">
    <property type="entry name" value="STAS_2"/>
    <property type="match status" value="1"/>
</dbReference>
<dbReference type="EMBL" id="WOFE01000003">
    <property type="protein sequence ID" value="MBM5571759.1"/>
    <property type="molecule type" value="Genomic_DNA"/>
</dbReference>
<proteinExistence type="predicted"/>
<gene>
    <name evidence="2" type="ORF">GM173_09215</name>
</gene>
<dbReference type="Gene3D" id="3.30.750.24">
    <property type="entry name" value="STAS domain"/>
    <property type="match status" value="1"/>
</dbReference>
<reference evidence="2 3" key="1">
    <citation type="submission" date="2019-11" db="EMBL/GenBank/DDBJ databases">
        <title>Novel Deefgea species.</title>
        <authorList>
            <person name="Han J.-H."/>
        </authorList>
    </citation>
    <scope>NUCLEOTIDE SEQUENCE [LARGE SCALE GENOMIC DNA]</scope>
    <source>
        <strain evidence="2 3">LMG 24817</strain>
    </source>
</reference>
<dbReference type="InterPro" id="IPR036513">
    <property type="entry name" value="STAS_dom_sf"/>
</dbReference>
<protein>
    <submittedName>
        <fullName evidence="2">STAS domain-containing protein</fullName>
    </submittedName>
</protein>
<accession>A0ABS2CC82</accession>
<dbReference type="PROSITE" id="PS50801">
    <property type="entry name" value="STAS"/>
    <property type="match status" value="1"/>
</dbReference>
<dbReference type="Proteomes" id="UP001195660">
    <property type="component" value="Unassembled WGS sequence"/>
</dbReference>
<evidence type="ECO:0000313" key="2">
    <source>
        <dbReference type="EMBL" id="MBM5571759.1"/>
    </source>
</evidence>
<dbReference type="InterPro" id="IPR058548">
    <property type="entry name" value="MlaB-like_STAS"/>
</dbReference>
<evidence type="ECO:0000259" key="1">
    <source>
        <dbReference type="PROSITE" id="PS50801"/>
    </source>
</evidence>
<comment type="caution">
    <text evidence="2">The sequence shown here is derived from an EMBL/GenBank/DDBJ whole genome shotgun (WGS) entry which is preliminary data.</text>
</comment>
<dbReference type="InterPro" id="IPR002645">
    <property type="entry name" value="STAS_dom"/>
</dbReference>
<name>A0ABS2CC82_9NEIS</name>
<dbReference type="SUPFAM" id="SSF52091">
    <property type="entry name" value="SpoIIaa-like"/>
    <property type="match status" value="1"/>
</dbReference>
<sequence>MHEIVLGRELTLRNSPAALNLLDSTLATGRLAINFAALEIVDSSAVAVLLEWQRRAKAAQCQLVWHNLPNNLRQLIAVYGLLDVLNLGSSVDV</sequence>
<organism evidence="2 3">
    <name type="scientific">Deefgea chitinilytica</name>
    <dbReference type="NCBI Taxonomy" id="570276"/>
    <lineage>
        <taxon>Bacteria</taxon>
        <taxon>Pseudomonadati</taxon>
        <taxon>Pseudomonadota</taxon>
        <taxon>Betaproteobacteria</taxon>
        <taxon>Neisseriales</taxon>
        <taxon>Chitinibacteraceae</taxon>
        <taxon>Deefgea</taxon>
    </lineage>
</organism>
<feature type="domain" description="STAS" evidence="1">
    <location>
        <begin position="1"/>
        <end position="93"/>
    </location>
</feature>
<keyword evidence="3" id="KW-1185">Reference proteome</keyword>
<dbReference type="RefSeq" id="WP_203571084.1">
    <property type="nucleotide sequence ID" value="NZ_WOFE01000003.1"/>
</dbReference>
<evidence type="ECO:0000313" key="3">
    <source>
        <dbReference type="Proteomes" id="UP001195660"/>
    </source>
</evidence>